<dbReference type="InterPro" id="IPR045582">
    <property type="entry name" value="Trehalase-like_N"/>
</dbReference>
<feature type="domain" description="Trehalase-like N-terminal" evidence="2">
    <location>
        <begin position="4"/>
        <end position="157"/>
    </location>
</feature>
<gene>
    <name evidence="3" type="ORF">ACFQZ8_04690</name>
</gene>
<dbReference type="SUPFAM" id="SSF48208">
    <property type="entry name" value="Six-hairpin glycosidases"/>
    <property type="match status" value="1"/>
</dbReference>
<dbReference type="InterPro" id="IPR011613">
    <property type="entry name" value="GH15-like"/>
</dbReference>
<evidence type="ECO:0000313" key="4">
    <source>
        <dbReference type="Proteomes" id="UP001597053"/>
    </source>
</evidence>
<proteinExistence type="predicted"/>
<dbReference type="Pfam" id="PF00723">
    <property type="entry name" value="Glyco_hydro_15"/>
    <property type="match status" value="1"/>
</dbReference>
<evidence type="ECO:0000313" key="3">
    <source>
        <dbReference type="EMBL" id="MFD0783220.1"/>
    </source>
</evidence>
<dbReference type="InterPro" id="IPR012341">
    <property type="entry name" value="6hp_glycosidase-like_sf"/>
</dbReference>
<feature type="domain" description="GH15-like" evidence="1">
    <location>
        <begin position="225"/>
        <end position="583"/>
    </location>
</feature>
<sequence>MSNQRIGEHGFLADGLTAALVSRGGSVDWWCPARFDGPSVFARLLDDDGGHWFVRPGDQFDADRSYLGNTFVLRTVFTTRQGTVALTDALALEPGARVHDIGLRSPRVLLRMVEGLSGRVPIVMSFAPRFEYGRVTAYLAQRDGGVAVTAGPTTLTMSASVPLECRDGCASAQVTVGEGQRETFALAYTPTYGGGQPPMMDVGAALADTIKAWESWSRTHPYSGRYPELVRRSALVVQGLTYQPSGAVVAAATTSLPEELGSDRNYDYRYTWVRDFALTLRALKVAACPYEAGRLFTRVAQAVGKPGNQPAPIMYDVEGGRDLTERKLETLRGYGDSGPVWVGNDAWRQRQLDVPGEVLDAAWTLRDQLNPMPADVRQLLAALADTAARDWSQPDAGMWEARDVERHHVSSKVLCWVALDRAVRFGTALGSPEDLARWASARDDVRAAVLQQGWHADVGAYTGAFGSDELDACVLIMPLVGFLPATDARMRATIELIEKRLSSDGLVRRWPGDPAGFLLASFWLVQCLALVGERERAIAMFEGLAGRASDLGLFAEQIDPRTGEQLGNFPQAFSHIALIDAAWLLTNTTCFRITPLNVQHVGDTSG</sequence>
<dbReference type="GO" id="GO:0016787">
    <property type="term" value="F:hydrolase activity"/>
    <property type="evidence" value="ECO:0007669"/>
    <property type="project" value="UniProtKB-KW"/>
</dbReference>
<accession>A0ABW2ZX34</accession>
<dbReference type="Gene3D" id="1.50.10.10">
    <property type="match status" value="1"/>
</dbReference>
<evidence type="ECO:0000259" key="1">
    <source>
        <dbReference type="Pfam" id="PF00723"/>
    </source>
</evidence>
<dbReference type="EMBL" id="JBHTHM010000106">
    <property type="protein sequence ID" value="MFD0783220.1"/>
    <property type="molecule type" value="Genomic_DNA"/>
</dbReference>
<dbReference type="InterPro" id="IPR008928">
    <property type="entry name" value="6-hairpin_glycosidase_sf"/>
</dbReference>
<organism evidence="3 4">
    <name type="scientific">Micromonospora azadirachtae</name>
    <dbReference type="NCBI Taxonomy" id="1970735"/>
    <lineage>
        <taxon>Bacteria</taxon>
        <taxon>Bacillati</taxon>
        <taxon>Actinomycetota</taxon>
        <taxon>Actinomycetes</taxon>
        <taxon>Micromonosporales</taxon>
        <taxon>Micromonosporaceae</taxon>
        <taxon>Micromonospora</taxon>
    </lineage>
</organism>
<dbReference type="Pfam" id="PF19291">
    <property type="entry name" value="TREH_N"/>
    <property type="match status" value="1"/>
</dbReference>
<evidence type="ECO:0000259" key="2">
    <source>
        <dbReference type="Pfam" id="PF19291"/>
    </source>
</evidence>
<dbReference type="PANTHER" id="PTHR31616">
    <property type="entry name" value="TREHALASE"/>
    <property type="match status" value="1"/>
</dbReference>
<comment type="caution">
    <text evidence="3">The sequence shown here is derived from an EMBL/GenBank/DDBJ whole genome shotgun (WGS) entry which is preliminary data.</text>
</comment>
<protein>
    <submittedName>
        <fullName evidence="3">Glycoside hydrolase family 15 protein</fullName>
    </submittedName>
</protein>
<name>A0ABW2ZX34_9ACTN</name>
<keyword evidence="3" id="KW-0378">Hydrolase</keyword>
<dbReference type="PANTHER" id="PTHR31616:SF10">
    <property type="entry name" value="TREHALASE"/>
    <property type="match status" value="1"/>
</dbReference>
<keyword evidence="4" id="KW-1185">Reference proteome</keyword>
<reference evidence="4" key="1">
    <citation type="journal article" date="2019" name="Int. J. Syst. Evol. Microbiol.">
        <title>The Global Catalogue of Microorganisms (GCM) 10K type strain sequencing project: providing services to taxonomists for standard genome sequencing and annotation.</title>
        <authorList>
            <consortium name="The Broad Institute Genomics Platform"/>
            <consortium name="The Broad Institute Genome Sequencing Center for Infectious Disease"/>
            <person name="Wu L."/>
            <person name="Ma J."/>
        </authorList>
    </citation>
    <scope>NUCLEOTIDE SEQUENCE [LARGE SCALE GENOMIC DNA]</scope>
    <source>
        <strain evidence="4">JCM 32148</strain>
    </source>
</reference>
<dbReference type="Proteomes" id="UP001597053">
    <property type="component" value="Unassembled WGS sequence"/>
</dbReference>